<evidence type="ECO:0000313" key="2">
    <source>
        <dbReference type="EMBL" id="MEQ2231137.1"/>
    </source>
</evidence>
<dbReference type="EMBL" id="JAHRIQ010030571">
    <property type="protein sequence ID" value="MEQ2231137.1"/>
    <property type="molecule type" value="Genomic_DNA"/>
</dbReference>
<proteinExistence type="predicted"/>
<keyword evidence="3" id="KW-1185">Reference proteome</keyword>
<comment type="caution">
    <text evidence="2">The sequence shown here is derived from an EMBL/GenBank/DDBJ whole genome shotgun (WGS) entry which is preliminary data.</text>
</comment>
<organism evidence="2 3">
    <name type="scientific">Ilyodon furcidens</name>
    <name type="common">goldbreast splitfin</name>
    <dbReference type="NCBI Taxonomy" id="33524"/>
    <lineage>
        <taxon>Eukaryota</taxon>
        <taxon>Metazoa</taxon>
        <taxon>Chordata</taxon>
        <taxon>Craniata</taxon>
        <taxon>Vertebrata</taxon>
        <taxon>Euteleostomi</taxon>
        <taxon>Actinopterygii</taxon>
        <taxon>Neopterygii</taxon>
        <taxon>Teleostei</taxon>
        <taxon>Neoteleostei</taxon>
        <taxon>Acanthomorphata</taxon>
        <taxon>Ovalentaria</taxon>
        <taxon>Atherinomorphae</taxon>
        <taxon>Cyprinodontiformes</taxon>
        <taxon>Goodeidae</taxon>
        <taxon>Ilyodon</taxon>
    </lineage>
</organism>
<dbReference type="Proteomes" id="UP001482620">
    <property type="component" value="Unassembled WGS sequence"/>
</dbReference>
<feature type="region of interest" description="Disordered" evidence="1">
    <location>
        <begin position="25"/>
        <end position="50"/>
    </location>
</feature>
<evidence type="ECO:0000313" key="3">
    <source>
        <dbReference type="Proteomes" id="UP001482620"/>
    </source>
</evidence>
<gene>
    <name evidence="2" type="ORF">ILYODFUR_036430</name>
</gene>
<accession>A0ABV0TE09</accession>
<name>A0ABV0TE09_9TELE</name>
<sequence length="106" mass="11595">MLVGLQGVRCKSLVVNGQAAGHTLDGSTLTGQHRDTQGKQPHMRTLVPKGNLERPTNLTAEFLHFGRKPEYPKRAHTCTWRTCKPTPFCCKCGAVGTVLCHLSVNV</sequence>
<protein>
    <submittedName>
        <fullName evidence="2">Uncharacterized protein</fullName>
    </submittedName>
</protein>
<evidence type="ECO:0000256" key="1">
    <source>
        <dbReference type="SAM" id="MobiDB-lite"/>
    </source>
</evidence>
<reference evidence="2 3" key="1">
    <citation type="submission" date="2021-06" db="EMBL/GenBank/DDBJ databases">
        <authorList>
            <person name="Palmer J.M."/>
        </authorList>
    </citation>
    <scope>NUCLEOTIDE SEQUENCE [LARGE SCALE GENOMIC DNA]</scope>
    <source>
        <strain evidence="3">if_2019</strain>
        <tissue evidence="2">Muscle</tissue>
    </source>
</reference>